<dbReference type="RefSeq" id="WP_144009028.1">
    <property type="nucleotide sequence ID" value="NZ_FWXT01000005.1"/>
</dbReference>
<evidence type="ECO:0000313" key="2">
    <source>
        <dbReference type="EMBL" id="SMD07463.1"/>
    </source>
</evidence>
<proteinExistence type="predicted"/>
<dbReference type="OrthoDB" id="799469at2"/>
<dbReference type="STRING" id="151894.SAMN04488524_4709"/>
<evidence type="ECO:0000313" key="3">
    <source>
        <dbReference type="Proteomes" id="UP000192756"/>
    </source>
</evidence>
<gene>
    <name evidence="2" type="ORF">SAMN04488524_4709</name>
</gene>
<dbReference type="Proteomes" id="UP000192756">
    <property type="component" value="Unassembled WGS sequence"/>
</dbReference>
<reference evidence="3" key="1">
    <citation type="submission" date="2017-04" db="EMBL/GenBank/DDBJ databases">
        <authorList>
            <person name="Varghese N."/>
            <person name="Submissions S."/>
        </authorList>
    </citation>
    <scope>NUCLEOTIDE SEQUENCE [LARGE SCALE GENOMIC DNA]</scope>
    <source>
        <strain evidence="3">DSM 12126</strain>
    </source>
</reference>
<dbReference type="AlphaFoldDB" id="A0A1W2ECI9"/>
<feature type="region of interest" description="Disordered" evidence="1">
    <location>
        <begin position="1"/>
        <end position="27"/>
    </location>
</feature>
<protein>
    <submittedName>
        <fullName evidence="2">Uncharacterized protein</fullName>
    </submittedName>
</protein>
<accession>A0A1W2ECI9</accession>
<organism evidence="2 3">
    <name type="scientific">Pedobacter africanus</name>
    <dbReference type="NCBI Taxonomy" id="151894"/>
    <lineage>
        <taxon>Bacteria</taxon>
        <taxon>Pseudomonadati</taxon>
        <taxon>Bacteroidota</taxon>
        <taxon>Sphingobacteriia</taxon>
        <taxon>Sphingobacteriales</taxon>
        <taxon>Sphingobacteriaceae</taxon>
        <taxon>Pedobacter</taxon>
    </lineage>
</organism>
<keyword evidence="3" id="KW-1185">Reference proteome</keyword>
<name>A0A1W2ECI9_9SPHI</name>
<sequence length="65" mass="7486">MMETFTSIDNLNYQQQKQEENSSAGAEEIDAAFYDHIKTQLDMLKREPSEESISRILAYSKAKVI</sequence>
<evidence type="ECO:0000256" key="1">
    <source>
        <dbReference type="SAM" id="MobiDB-lite"/>
    </source>
</evidence>
<feature type="compositionally biased region" description="Polar residues" evidence="1">
    <location>
        <begin position="1"/>
        <end position="24"/>
    </location>
</feature>
<dbReference type="EMBL" id="FWXT01000005">
    <property type="protein sequence ID" value="SMD07463.1"/>
    <property type="molecule type" value="Genomic_DNA"/>
</dbReference>